<dbReference type="AlphaFoldDB" id="L9WT81"/>
<dbReference type="STRING" id="1227500.C494_00307"/>
<dbReference type="GeneID" id="63017375"/>
<accession>L9WT81</accession>
<dbReference type="Proteomes" id="UP000011690">
    <property type="component" value="Unassembled WGS sequence"/>
</dbReference>
<organism evidence="1 2">
    <name type="scientific">Natronorubrum bangense JCM 10635</name>
    <dbReference type="NCBI Taxonomy" id="1227500"/>
    <lineage>
        <taxon>Archaea</taxon>
        <taxon>Methanobacteriati</taxon>
        <taxon>Methanobacteriota</taxon>
        <taxon>Stenosarchaea group</taxon>
        <taxon>Halobacteria</taxon>
        <taxon>Halobacteriales</taxon>
        <taxon>Natrialbaceae</taxon>
        <taxon>Natronorubrum</taxon>
    </lineage>
</organism>
<name>L9WT81_9EURY</name>
<sequence length="57" mass="6250">MVDGKSPAEPWLKEAFEDEYPDAELEWELLLDQGVSHYIGDADRDITIEAAGGAGDL</sequence>
<dbReference type="EMBL" id="AOHY01000002">
    <property type="protein sequence ID" value="ELY52637.1"/>
    <property type="molecule type" value="Genomic_DNA"/>
</dbReference>
<gene>
    <name evidence="1" type="ORF">C494_00307</name>
</gene>
<evidence type="ECO:0000313" key="2">
    <source>
        <dbReference type="Proteomes" id="UP000011690"/>
    </source>
</evidence>
<proteinExistence type="predicted"/>
<keyword evidence="2" id="KW-1185">Reference proteome</keyword>
<comment type="caution">
    <text evidence="1">The sequence shown here is derived from an EMBL/GenBank/DDBJ whole genome shotgun (WGS) entry which is preliminary data.</text>
</comment>
<dbReference type="eggNOG" id="arCOG00226">
    <property type="taxonomic scope" value="Archaea"/>
</dbReference>
<dbReference type="RefSeq" id="WP_006064290.1">
    <property type="nucleotide sequence ID" value="NZ_AOHY01000002.1"/>
</dbReference>
<protein>
    <submittedName>
        <fullName evidence="1">ThiB subfamily ABC transporter periplasmic binding protein</fullName>
    </submittedName>
</protein>
<evidence type="ECO:0000313" key="1">
    <source>
        <dbReference type="EMBL" id="ELY52637.1"/>
    </source>
</evidence>
<reference evidence="1 2" key="1">
    <citation type="journal article" date="2014" name="PLoS Genet.">
        <title>Phylogenetically driven sequencing of extremely halophilic archaea reveals strategies for static and dynamic osmo-response.</title>
        <authorList>
            <person name="Becker E.A."/>
            <person name="Seitzer P.M."/>
            <person name="Tritt A."/>
            <person name="Larsen D."/>
            <person name="Krusor M."/>
            <person name="Yao A.I."/>
            <person name="Wu D."/>
            <person name="Madern D."/>
            <person name="Eisen J.A."/>
            <person name="Darling A.E."/>
            <person name="Facciotti M.T."/>
        </authorList>
    </citation>
    <scope>NUCLEOTIDE SEQUENCE [LARGE SCALE GENOMIC DNA]</scope>
    <source>
        <strain evidence="1 2">JCM 10635</strain>
    </source>
</reference>
<dbReference type="PATRIC" id="fig|1227500.6.peg.59"/>